<dbReference type="PRINTS" id="PR00007">
    <property type="entry name" value="COMPLEMNTC1Q"/>
</dbReference>
<dbReference type="SUPFAM" id="SSF49842">
    <property type="entry name" value="TNF-like"/>
    <property type="match status" value="1"/>
</dbReference>
<gene>
    <name evidence="9" type="ORF">F2P81_002917</name>
</gene>
<evidence type="ECO:0000259" key="8">
    <source>
        <dbReference type="PROSITE" id="PS50871"/>
    </source>
</evidence>
<feature type="region of interest" description="Disordered" evidence="5">
    <location>
        <begin position="200"/>
        <end position="234"/>
    </location>
</feature>
<dbReference type="InterPro" id="IPR050822">
    <property type="entry name" value="Cerebellin_Synaptic_Org"/>
</dbReference>
<evidence type="ECO:0000256" key="1">
    <source>
        <dbReference type="ARBA" id="ARBA00004613"/>
    </source>
</evidence>
<evidence type="ECO:0000256" key="3">
    <source>
        <dbReference type="ARBA" id="ARBA00022729"/>
    </source>
</evidence>
<feature type="coiled-coil region" evidence="4">
    <location>
        <begin position="309"/>
        <end position="343"/>
    </location>
</feature>
<evidence type="ECO:0000313" key="10">
    <source>
        <dbReference type="Proteomes" id="UP000438429"/>
    </source>
</evidence>
<sequence length="557" mass="61284">MKSPALFLLLLSVSPLLSEASVPRDEDVRSGAHVAPELPVLWDELRGLRELVLSLRAEEVERRQAMRGMESRLRDREVDAEQQSRSLRQEEELSSGLRRKVEELDEARTSELSTLQSRLNVSETSLEQLKKNSGLASELPFLQTRLRANERTVEQLRRRNAGHPHLHHHHHQTLDQIQKQLCVTLWFCFSSVSETLQHRESGGGAEEADLSSSAASERRGNTTSEGRNDDDDDDDDIRSAVNDLVLVLILILILVLVLVLVLILVLVLVQSGSGSGSGSGSVWFSLVLVLVPTVFPSSAAQVSEVTSRLNSTQLLVDQLSSDAAALNNRLSVGERRLDELQIQTTESRSSSALEENRSTVKSRLLHLEGNDSARAAEVSAVTSRLTQAETQTAVGAQSVEQLQVRLDSAEDQVLQLLTDRTDDLKVAFSAGLTDSGPVGPFDEESTLIFSKTFSNVGGAYDPTTGVFTAPVGGVYFFSFSATDYLKGYMGLYLYRNNQPIIFTLDLNDHGGYTSTCSGVALQLEEGDCIRLSLPASYRLYDDSRNFSVFSGFLLFPL</sequence>
<dbReference type="InterPro" id="IPR008983">
    <property type="entry name" value="Tumour_necrosis_fac-like_dom"/>
</dbReference>
<evidence type="ECO:0000256" key="7">
    <source>
        <dbReference type="SAM" id="SignalP"/>
    </source>
</evidence>
<dbReference type="GO" id="GO:0005576">
    <property type="term" value="C:extracellular region"/>
    <property type="evidence" value="ECO:0007669"/>
    <property type="project" value="UniProtKB-SubCell"/>
</dbReference>
<feature type="transmembrane region" description="Helical" evidence="6">
    <location>
        <begin position="281"/>
        <end position="300"/>
    </location>
</feature>
<keyword evidence="6" id="KW-1133">Transmembrane helix</keyword>
<feature type="compositionally biased region" description="Basic and acidic residues" evidence="5">
    <location>
        <begin position="66"/>
        <end position="79"/>
    </location>
</feature>
<keyword evidence="6" id="KW-0812">Transmembrane</keyword>
<organism evidence="9 10">
    <name type="scientific">Scophthalmus maximus</name>
    <name type="common">Turbot</name>
    <name type="synonym">Psetta maxima</name>
    <dbReference type="NCBI Taxonomy" id="52904"/>
    <lineage>
        <taxon>Eukaryota</taxon>
        <taxon>Metazoa</taxon>
        <taxon>Chordata</taxon>
        <taxon>Craniata</taxon>
        <taxon>Vertebrata</taxon>
        <taxon>Euteleostomi</taxon>
        <taxon>Actinopterygii</taxon>
        <taxon>Neopterygii</taxon>
        <taxon>Teleostei</taxon>
        <taxon>Neoteleostei</taxon>
        <taxon>Acanthomorphata</taxon>
        <taxon>Carangaria</taxon>
        <taxon>Pleuronectiformes</taxon>
        <taxon>Pleuronectoidei</taxon>
        <taxon>Scophthalmidae</taxon>
        <taxon>Scophthalmus</taxon>
    </lineage>
</organism>
<comment type="caution">
    <text evidence="9">The sequence shown here is derived from an EMBL/GenBank/DDBJ whole genome shotgun (WGS) entry which is preliminary data.</text>
</comment>
<dbReference type="PROSITE" id="PS50871">
    <property type="entry name" value="C1Q"/>
    <property type="match status" value="1"/>
</dbReference>
<dbReference type="InterPro" id="IPR001073">
    <property type="entry name" value="C1q_dom"/>
</dbReference>
<feature type="domain" description="C1q" evidence="8">
    <location>
        <begin position="421"/>
        <end position="557"/>
    </location>
</feature>
<evidence type="ECO:0000313" key="9">
    <source>
        <dbReference type="EMBL" id="KAF0043759.1"/>
    </source>
</evidence>
<feature type="transmembrane region" description="Helical" evidence="6">
    <location>
        <begin position="244"/>
        <end position="269"/>
    </location>
</feature>
<keyword evidence="2" id="KW-0964">Secreted</keyword>
<feature type="signal peptide" evidence="7">
    <location>
        <begin position="1"/>
        <end position="20"/>
    </location>
</feature>
<keyword evidence="3 7" id="KW-0732">Signal</keyword>
<reference evidence="9 10" key="1">
    <citation type="submission" date="2019-06" db="EMBL/GenBank/DDBJ databases">
        <title>Draft genomes of female and male turbot (Scophthalmus maximus).</title>
        <authorList>
            <person name="Xu H."/>
            <person name="Xu X.-W."/>
            <person name="Shao C."/>
            <person name="Chen S."/>
        </authorList>
    </citation>
    <scope>NUCLEOTIDE SEQUENCE [LARGE SCALE GENOMIC DNA]</scope>
    <source>
        <strain evidence="9">Ysfricsl-2016a</strain>
        <tissue evidence="9">Blood</tissue>
    </source>
</reference>
<accession>A0A6A4TG07</accession>
<feature type="chain" id="PRO_5025680602" description="C1q domain-containing protein" evidence="7">
    <location>
        <begin position="21"/>
        <end position="557"/>
    </location>
</feature>
<evidence type="ECO:0000256" key="5">
    <source>
        <dbReference type="SAM" id="MobiDB-lite"/>
    </source>
</evidence>
<comment type="subcellular location">
    <subcellularLocation>
        <location evidence="1">Secreted</location>
    </subcellularLocation>
</comment>
<dbReference type="Gene3D" id="2.60.120.40">
    <property type="match status" value="1"/>
</dbReference>
<dbReference type="Proteomes" id="UP000438429">
    <property type="component" value="Unassembled WGS sequence"/>
</dbReference>
<proteinExistence type="predicted"/>
<feature type="region of interest" description="Disordered" evidence="5">
    <location>
        <begin position="66"/>
        <end position="94"/>
    </location>
</feature>
<evidence type="ECO:0000256" key="4">
    <source>
        <dbReference type="SAM" id="Coils"/>
    </source>
</evidence>
<dbReference type="EMBL" id="VEVO01000003">
    <property type="protein sequence ID" value="KAF0043759.1"/>
    <property type="molecule type" value="Genomic_DNA"/>
</dbReference>
<dbReference type="PANTHER" id="PTHR22923:SF102">
    <property type="entry name" value="CEREBELLIN 13-RELATED"/>
    <property type="match status" value="1"/>
</dbReference>
<evidence type="ECO:0000256" key="2">
    <source>
        <dbReference type="ARBA" id="ARBA00022525"/>
    </source>
</evidence>
<name>A0A6A4TG07_SCOMX</name>
<dbReference type="SMART" id="SM00110">
    <property type="entry name" value="C1Q"/>
    <property type="match status" value="1"/>
</dbReference>
<evidence type="ECO:0000256" key="6">
    <source>
        <dbReference type="SAM" id="Phobius"/>
    </source>
</evidence>
<dbReference type="AlphaFoldDB" id="A0A6A4TG07"/>
<keyword evidence="6" id="KW-0472">Membrane</keyword>
<dbReference type="Pfam" id="PF00386">
    <property type="entry name" value="C1q"/>
    <property type="match status" value="1"/>
</dbReference>
<keyword evidence="4" id="KW-0175">Coiled coil</keyword>
<protein>
    <recommendedName>
        <fullName evidence="8">C1q domain-containing protein</fullName>
    </recommendedName>
</protein>
<dbReference type="PANTHER" id="PTHR22923">
    <property type="entry name" value="CEREBELLIN-RELATED"/>
    <property type="match status" value="1"/>
</dbReference>